<feature type="domain" description="ACT" evidence="2">
    <location>
        <begin position="1"/>
        <end position="74"/>
    </location>
</feature>
<dbReference type="SUPFAM" id="SSF55021">
    <property type="entry name" value="ACT-like"/>
    <property type="match status" value="1"/>
</dbReference>
<reference evidence="3 4" key="1">
    <citation type="submission" date="2018-09" db="EMBL/GenBank/DDBJ databases">
        <title>Isolation, diversity and antifungal activity of actinobacteria from wheat.</title>
        <authorList>
            <person name="Han C."/>
        </authorList>
    </citation>
    <scope>NUCLEOTIDE SEQUENCE [LARGE SCALE GENOMIC DNA]</scope>
    <source>
        <strain evidence="3 4">NEAU-YY265</strain>
    </source>
</reference>
<proteinExistence type="predicted"/>
<dbReference type="EMBL" id="QUAL01000055">
    <property type="protein sequence ID" value="RIQ30899.1"/>
    <property type="molecule type" value="Genomic_DNA"/>
</dbReference>
<keyword evidence="4" id="KW-1185">Reference proteome</keyword>
<evidence type="ECO:0000256" key="1">
    <source>
        <dbReference type="SAM" id="MobiDB-lite"/>
    </source>
</evidence>
<organism evidence="3 4">
    <name type="scientific">Jiangella rhizosphaerae</name>
    <dbReference type="NCBI Taxonomy" id="2293569"/>
    <lineage>
        <taxon>Bacteria</taxon>
        <taxon>Bacillati</taxon>
        <taxon>Actinomycetota</taxon>
        <taxon>Actinomycetes</taxon>
        <taxon>Jiangellales</taxon>
        <taxon>Jiangellaceae</taxon>
        <taxon>Jiangella</taxon>
    </lineage>
</organism>
<protein>
    <submittedName>
        <fullName evidence="3">Amino acid-binding protein</fullName>
    </submittedName>
</protein>
<name>A0A418KUN1_9ACTN</name>
<evidence type="ECO:0000259" key="2">
    <source>
        <dbReference type="PROSITE" id="PS51671"/>
    </source>
</evidence>
<dbReference type="InterPro" id="IPR045865">
    <property type="entry name" value="ACT-like_dom_sf"/>
</dbReference>
<evidence type="ECO:0000313" key="3">
    <source>
        <dbReference type="EMBL" id="RIQ30899.1"/>
    </source>
</evidence>
<evidence type="ECO:0000313" key="4">
    <source>
        <dbReference type="Proteomes" id="UP000284057"/>
    </source>
</evidence>
<dbReference type="Proteomes" id="UP000284057">
    <property type="component" value="Unassembled WGS sequence"/>
</dbReference>
<gene>
    <name evidence="3" type="ORF">DY240_07225</name>
</gene>
<dbReference type="PROSITE" id="PS51671">
    <property type="entry name" value="ACT"/>
    <property type="match status" value="1"/>
</dbReference>
<feature type="region of interest" description="Disordered" evidence="1">
    <location>
        <begin position="214"/>
        <end position="233"/>
    </location>
</feature>
<accession>A0A418KUN1</accession>
<sequence length="233" mass="23996">MRVVVPDRPGSLGAVATAVGAAGGDIVGVDVVEHRGDGFVVDDFLVDLPGGRLPDSLVTACRTVPDVTVEFIGHYSPGASLHRDLEAVEAMTAEPDRAEEILVDLVPGIFRSGWGLLLPASGSTLKVQRASGGAPEDDGYEAPWLPLTEPTRIAVGADAPEPWQDVVAVGVPVGDTGQAIVFGRDGGPRILDSELARLVHLVALAQVIRRTAPAARDAHAADEPADADGAATA</sequence>
<dbReference type="AlphaFoldDB" id="A0A418KUN1"/>
<comment type="caution">
    <text evidence="3">The sequence shown here is derived from an EMBL/GenBank/DDBJ whole genome shotgun (WGS) entry which is preliminary data.</text>
</comment>
<dbReference type="InterPro" id="IPR002912">
    <property type="entry name" value="ACT_dom"/>
</dbReference>